<dbReference type="RefSeq" id="WP_123919601.1">
    <property type="nucleotide sequence ID" value="NZ_RKRA01000001.1"/>
</dbReference>
<dbReference type="OrthoDB" id="5198266at2"/>
<organism evidence="2 3">
    <name type="scientific">Georgenia muralis</name>
    <dbReference type="NCBI Taxonomy" id="154117"/>
    <lineage>
        <taxon>Bacteria</taxon>
        <taxon>Bacillati</taxon>
        <taxon>Actinomycetota</taxon>
        <taxon>Actinomycetes</taxon>
        <taxon>Micrococcales</taxon>
        <taxon>Bogoriellaceae</taxon>
        <taxon>Georgenia</taxon>
    </lineage>
</organism>
<reference evidence="2 3" key="1">
    <citation type="submission" date="2018-11" db="EMBL/GenBank/DDBJ databases">
        <title>Sequencing the genomes of 1000 actinobacteria strains.</title>
        <authorList>
            <person name="Klenk H.-P."/>
        </authorList>
    </citation>
    <scope>NUCLEOTIDE SEQUENCE [LARGE SCALE GENOMIC DNA]</scope>
    <source>
        <strain evidence="2 3">DSM 14418</strain>
    </source>
</reference>
<feature type="region of interest" description="Disordered" evidence="1">
    <location>
        <begin position="174"/>
        <end position="193"/>
    </location>
</feature>
<accession>A0A3N4ZAM9</accession>
<gene>
    <name evidence="2" type="ORF">EDD32_3537</name>
</gene>
<evidence type="ECO:0000313" key="3">
    <source>
        <dbReference type="Proteomes" id="UP000280726"/>
    </source>
</evidence>
<name>A0A3N4ZAM9_9MICO</name>
<sequence length="286" mass="31009">MKTKECSVQLPRKARPSGIESVSFHDGMLVSADDLDTAARYPVSLLQSVLRAYLGCGVVCGFGLRVRRTVKGEPAWVLCVDRGLAIDCEGYPIELCAPVELDLTPDPCACEPPPPTVLIAVRRTTSDETSHRSDDGNGCGRCRDDDAHECGRVREHTLVRAFTPEELDALSVCRRTPADRPDDNGRCDDHGDQSYETERRGWCEVLTTCPSCCCEAEWILLGAVTLDENRGIVGEPDHAGRRWVKPVEAMCAADRATAELAEKVAALEDAVSRLGKSPAARNAAGS</sequence>
<dbReference type="EMBL" id="RKRA01000001">
    <property type="protein sequence ID" value="RPF28986.1"/>
    <property type="molecule type" value="Genomic_DNA"/>
</dbReference>
<comment type="caution">
    <text evidence="2">The sequence shown here is derived from an EMBL/GenBank/DDBJ whole genome shotgun (WGS) entry which is preliminary data.</text>
</comment>
<evidence type="ECO:0000313" key="2">
    <source>
        <dbReference type="EMBL" id="RPF28986.1"/>
    </source>
</evidence>
<proteinExistence type="predicted"/>
<evidence type="ECO:0000256" key="1">
    <source>
        <dbReference type="SAM" id="MobiDB-lite"/>
    </source>
</evidence>
<dbReference type="Proteomes" id="UP000280726">
    <property type="component" value="Unassembled WGS sequence"/>
</dbReference>
<feature type="compositionally biased region" description="Basic and acidic residues" evidence="1">
    <location>
        <begin position="176"/>
        <end position="193"/>
    </location>
</feature>
<dbReference type="AlphaFoldDB" id="A0A3N4ZAM9"/>
<keyword evidence="3" id="KW-1185">Reference proteome</keyword>
<protein>
    <submittedName>
        <fullName evidence="2">Uncharacterized protein</fullName>
    </submittedName>
</protein>